<evidence type="ECO:0000259" key="1">
    <source>
        <dbReference type="Pfam" id="PF06527"/>
    </source>
</evidence>
<protein>
    <submittedName>
        <fullName evidence="3">TnsD family Tn7-like transposition protein</fullName>
    </submittedName>
</protein>
<organism evidence="3 4">
    <name type="scientific">Chromobacterium vaccinii</name>
    <dbReference type="NCBI Taxonomy" id="1108595"/>
    <lineage>
        <taxon>Bacteria</taxon>
        <taxon>Pseudomonadati</taxon>
        <taxon>Pseudomonadota</taxon>
        <taxon>Betaproteobacteria</taxon>
        <taxon>Neisseriales</taxon>
        <taxon>Chromobacteriaceae</taxon>
        <taxon>Chromobacterium</taxon>
    </lineage>
</organism>
<evidence type="ECO:0000259" key="2">
    <source>
        <dbReference type="Pfam" id="PF15978"/>
    </source>
</evidence>
<dbReference type="Pfam" id="PF15978">
    <property type="entry name" value="TnsD"/>
    <property type="match status" value="2"/>
</dbReference>
<dbReference type="Pfam" id="PF06527">
    <property type="entry name" value="TniQ"/>
    <property type="match status" value="1"/>
</dbReference>
<sequence length="591" mass="67077">MLPTFSRGESIIGIAARYHRLAGLLRFQDTLQALFGTRYAKPASLLPSHLQWMTTKLGYPGGTEELIEAHTALPYFRRFVAPATYAQVLASMAGVNAGGCKLSLGLVPSRLGGSNRLAFCPTCAEQDLASLGVATWYRDTQLPGVLVCAQHQRPLLGLLPQSLRRHPHRLPLPDDLGKQCFPMVSKSSGPVQERLNQIAAMSAELLRSSAPPIYTSLRWHYAAWLLQMGLAKQPAYIDQRALSGAVVAYWRPLRDLPPFDRLLSDLQQSGEHWLATLCRHQRVAHHPLKHLLLMGFLAPNIDAFLVLDPTPPPRINNTATTKAPCHDERLTQLSHLLEEEPISLRQAADRLGLSPHTVITLAQRLHIPVKKRPKQLDTKTCRRLLAALIEPRMLIDISKGHHTSLSTLYRLLAANPTTQALRQQRMLARLRLAERTYIRHLRHQHRTATWQQLRQQAPAACVWLTRHDQIWLERFKSTLPQAKRKGRQIVDWQARDNTMVAVLQTATRTLQSTPGKPQRISLPALAELIEHPDWLCKQLDKLPLTRIYLEENIESVPVFQQRRLNWYRELYQKEMGAKPPDWLLRRLAGLP</sequence>
<evidence type="ECO:0000313" key="4">
    <source>
        <dbReference type="Proteomes" id="UP001455709"/>
    </source>
</evidence>
<proteinExistence type="predicted"/>
<dbReference type="Proteomes" id="UP001455709">
    <property type="component" value="Unassembled WGS sequence"/>
</dbReference>
<feature type="domain" description="Transposon Tn7 transposition protein TnsD C-terminal" evidence="2">
    <location>
        <begin position="199"/>
        <end position="305"/>
    </location>
</feature>
<accession>A0ABV0FCI5</accession>
<feature type="domain" description="TniQ" evidence="1">
    <location>
        <begin position="3"/>
        <end position="155"/>
    </location>
</feature>
<feature type="domain" description="Transposon Tn7 transposition protein TnsD C-terminal" evidence="2">
    <location>
        <begin position="332"/>
        <end position="549"/>
    </location>
</feature>
<dbReference type="InterPro" id="IPR009492">
    <property type="entry name" value="TniQ"/>
</dbReference>
<dbReference type="RefSeq" id="WP_347370788.1">
    <property type="nucleotide sequence ID" value="NZ_JBDOJC010000001.1"/>
</dbReference>
<dbReference type="EMBL" id="JBDOJC010000001">
    <property type="protein sequence ID" value="MEO2217691.1"/>
    <property type="molecule type" value="Genomic_DNA"/>
</dbReference>
<reference evidence="3 4" key="1">
    <citation type="submission" date="2024-05" db="EMBL/GenBank/DDBJ databases">
        <authorList>
            <person name="De Oliveira J.P."/>
            <person name="Noriler S.A."/>
            <person name="De Oliveira A.G."/>
            <person name="Sipoli D.S."/>
        </authorList>
    </citation>
    <scope>NUCLEOTIDE SEQUENCE [LARGE SCALE GENOMIC DNA]</scope>
    <source>
        <strain evidence="3 4">LABIM189</strain>
    </source>
</reference>
<dbReference type="InterPro" id="IPR032750">
    <property type="entry name" value="TnsD_C"/>
</dbReference>
<comment type="caution">
    <text evidence="3">The sequence shown here is derived from an EMBL/GenBank/DDBJ whole genome shotgun (WGS) entry which is preliminary data.</text>
</comment>
<gene>
    <name evidence="3" type="ORF">ABGV49_11550</name>
</gene>
<name>A0ABV0FCI5_9NEIS</name>
<evidence type="ECO:0000313" key="3">
    <source>
        <dbReference type="EMBL" id="MEO2217691.1"/>
    </source>
</evidence>
<keyword evidence="4" id="KW-1185">Reference proteome</keyword>